<accession>A0A2K5RGG7</accession>
<reference evidence="5" key="1">
    <citation type="submission" date="2025-08" db="UniProtKB">
        <authorList>
            <consortium name="Ensembl"/>
        </authorList>
    </citation>
    <scope>IDENTIFICATION</scope>
</reference>
<comment type="similarity">
    <text evidence="3">Belongs to the WD repeat STRAP family.</text>
</comment>
<evidence type="ECO:0000256" key="4">
    <source>
        <dbReference type="ARBA" id="ARBA00040390"/>
    </source>
</evidence>
<dbReference type="InterPro" id="IPR015943">
    <property type="entry name" value="WD40/YVTN_repeat-like_dom_sf"/>
</dbReference>
<keyword evidence="2" id="KW-0677">Repeat</keyword>
<keyword evidence="1" id="KW-0853">WD repeat</keyword>
<dbReference type="GO" id="GO:0003723">
    <property type="term" value="F:RNA binding"/>
    <property type="evidence" value="ECO:0007669"/>
    <property type="project" value="TreeGrafter"/>
</dbReference>
<evidence type="ECO:0000256" key="1">
    <source>
        <dbReference type="ARBA" id="ARBA00022574"/>
    </source>
</evidence>
<reference evidence="5" key="2">
    <citation type="submission" date="2025-09" db="UniProtKB">
        <authorList>
            <consortium name="Ensembl"/>
        </authorList>
    </citation>
    <scope>IDENTIFICATION</scope>
</reference>
<dbReference type="GO" id="GO:0071541">
    <property type="term" value="C:eukaryotic translation initiation factor 3 complex, eIF3m"/>
    <property type="evidence" value="ECO:0007669"/>
    <property type="project" value="TreeGrafter"/>
</dbReference>
<dbReference type="STRING" id="9516.ENSCCAP00000027239"/>
<dbReference type="Pfam" id="PF00400">
    <property type="entry name" value="WD40"/>
    <property type="match status" value="1"/>
</dbReference>
<dbReference type="InterPro" id="IPR001680">
    <property type="entry name" value="WD40_rpt"/>
</dbReference>
<dbReference type="AlphaFoldDB" id="A0A2K5RGG7"/>
<protein>
    <recommendedName>
        <fullName evidence="4">Serine-threonine kinase receptor-associated protein</fullName>
    </recommendedName>
</protein>
<dbReference type="PANTHER" id="PTHR19877:SF1">
    <property type="entry name" value="EUKARYOTIC TRANSLATION INITIATION FACTOR 3 SUBUNIT I"/>
    <property type="match status" value="1"/>
</dbReference>
<dbReference type="InterPro" id="IPR036322">
    <property type="entry name" value="WD40_repeat_dom_sf"/>
</dbReference>
<sequence>MGHTRAVCSDNSCHLWACETGKQLVLLKTNSAVWICSFDFGGNIITFSTEKQMSYQCFVNLFDLRDLSRAGNNESYMKIPCSDSKITSAVCSPLGESIIAGHESGELNQYSAKSGEVLVNVKEHSQQISDTHLSRDMTMFVTASKDNTANSATIFPSYDHVVLGSGQEAMDVTTASTKIGKFESGFFHLAFEEEFRRVKGHFGPINSVVFHPDGKSCSSGSEDGYLHNLLL</sequence>
<dbReference type="Ensembl" id="ENSCCAT00000044801.1">
    <property type="protein sequence ID" value="ENSCCAP00000027239.1"/>
    <property type="gene ID" value="ENSCCAG00000031437.1"/>
</dbReference>
<evidence type="ECO:0000256" key="3">
    <source>
        <dbReference type="ARBA" id="ARBA00038394"/>
    </source>
</evidence>
<dbReference type="PANTHER" id="PTHR19877">
    <property type="entry name" value="EUKARYOTIC TRANSLATION INITIATION FACTOR 3 SUBUNIT I"/>
    <property type="match status" value="1"/>
</dbReference>
<dbReference type="OMA" id="RYFKYEV"/>
<keyword evidence="6" id="KW-1185">Reference proteome</keyword>
<dbReference type="SMART" id="SM00320">
    <property type="entry name" value="WD40"/>
    <property type="match status" value="3"/>
</dbReference>
<evidence type="ECO:0000313" key="6">
    <source>
        <dbReference type="Proteomes" id="UP000233040"/>
    </source>
</evidence>
<dbReference type="GO" id="GO:0002183">
    <property type="term" value="P:cytoplasmic translational initiation"/>
    <property type="evidence" value="ECO:0007669"/>
    <property type="project" value="TreeGrafter"/>
</dbReference>
<organism evidence="5 6">
    <name type="scientific">Cebus imitator</name>
    <name type="common">Panamanian white-faced capuchin</name>
    <name type="synonym">Cebus capucinus imitator</name>
    <dbReference type="NCBI Taxonomy" id="2715852"/>
    <lineage>
        <taxon>Eukaryota</taxon>
        <taxon>Metazoa</taxon>
        <taxon>Chordata</taxon>
        <taxon>Craniata</taxon>
        <taxon>Vertebrata</taxon>
        <taxon>Euteleostomi</taxon>
        <taxon>Mammalia</taxon>
        <taxon>Eutheria</taxon>
        <taxon>Euarchontoglires</taxon>
        <taxon>Primates</taxon>
        <taxon>Haplorrhini</taxon>
        <taxon>Platyrrhini</taxon>
        <taxon>Cebidae</taxon>
        <taxon>Cebinae</taxon>
        <taxon>Cebus</taxon>
    </lineage>
</organism>
<dbReference type="SUPFAM" id="SSF50978">
    <property type="entry name" value="WD40 repeat-like"/>
    <property type="match status" value="1"/>
</dbReference>
<proteinExistence type="inferred from homology"/>
<dbReference type="GeneTree" id="ENSGT00940000164522"/>
<dbReference type="GO" id="GO:0003743">
    <property type="term" value="F:translation initiation factor activity"/>
    <property type="evidence" value="ECO:0007669"/>
    <property type="project" value="TreeGrafter"/>
</dbReference>
<evidence type="ECO:0000313" key="5">
    <source>
        <dbReference type="Ensembl" id="ENSCCAP00000027239.1"/>
    </source>
</evidence>
<name>A0A2K5RGG7_CEBIM</name>
<dbReference type="Proteomes" id="UP000233040">
    <property type="component" value="Unassembled WGS sequence"/>
</dbReference>
<dbReference type="Gene3D" id="2.130.10.10">
    <property type="entry name" value="YVTN repeat-like/Quinoprotein amine dehydrogenase"/>
    <property type="match status" value="1"/>
</dbReference>
<evidence type="ECO:0000256" key="2">
    <source>
        <dbReference type="ARBA" id="ARBA00022737"/>
    </source>
</evidence>